<dbReference type="InterPro" id="IPR036452">
    <property type="entry name" value="Ribo_hydro-like"/>
</dbReference>
<dbReference type="OrthoDB" id="3592035at2759"/>
<evidence type="ECO:0000313" key="3">
    <source>
        <dbReference type="EMBL" id="KAF3004339.1"/>
    </source>
</evidence>
<proteinExistence type="predicted"/>
<dbReference type="Gene3D" id="2.60.40.10">
    <property type="entry name" value="Immunoglobulins"/>
    <property type="match status" value="1"/>
</dbReference>
<accession>A0A9P4WCC4</accession>
<dbReference type="InterPro" id="IPR011483">
    <property type="entry name" value="Sde182_NH-like"/>
</dbReference>
<reference evidence="3" key="1">
    <citation type="submission" date="2019-04" db="EMBL/GenBank/DDBJ databases">
        <title>Sequencing of skin fungus with MAO and IRED activity.</title>
        <authorList>
            <person name="Marsaioli A.J."/>
            <person name="Bonatto J.M.C."/>
            <person name="Reis Junior O."/>
        </authorList>
    </citation>
    <scope>NUCLEOTIDE SEQUENCE</scope>
    <source>
        <strain evidence="3">30M1</strain>
    </source>
</reference>
<feature type="domain" description="Cellulose-binding Sde182 C-terminal" evidence="2">
    <location>
        <begin position="414"/>
        <end position="492"/>
    </location>
</feature>
<dbReference type="Pfam" id="PF07632">
    <property type="entry name" value="Sde182_NH-like"/>
    <property type="match status" value="1"/>
</dbReference>
<keyword evidence="4" id="KW-1185">Reference proteome</keyword>
<dbReference type="EMBL" id="SWKU01000008">
    <property type="protein sequence ID" value="KAF3004339.1"/>
    <property type="molecule type" value="Genomic_DNA"/>
</dbReference>
<evidence type="ECO:0000259" key="1">
    <source>
        <dbReference type="Pfam" id="PF07632"/>
    </source>
</evidence>
<feature type="domain" description="Cellulose-binding Sde182 nucleoside hydrolase-like" evidence="1">
    <location>
        <begin position="18"/>
        <end position="336"/>
    </location>
</feature>
<dbReference type="AlphaFoldDB" id="A0A9P4WCC4"/>
<evidence type="ECO:0000313" key="4">
    <source>
        <dbReference type="Proteomes" id="UP000801428"/>
    </source>
</evidence>
<name>A0A9P4WCC4_CURKU</name>
<dbReference type="Pfam" id="PF21027">
    <property type="entry name" value="Sde0182_C"/>
    <property type="match status" value="1"/>
</dbReference>
<gene>
    <name evidence="3" type="ORF">E8E13_009517</name>
</gene>
<sequence length="493" mass="54667">MLASSAACYALNTRNKLRTVITTDMESDDLASLVRYILYTNDLDTQGLVYTSSRYHWEGDGRNTSFFLPGREYNTSQTSWRPTGTITIEDRLLKAYEEVYPNLRVHDASYPPPAYLRSITKIGNVDFEGEMAHDTPGSDLIKRLILDTTDPRMLYLQAWGGTNTIARALKSITDTHSTSPTWNSTKRHIEAKVVILASGFQDDTYASYIAPEWPGIRVEELSKGYDTWGFNCNAGQGNVRGLPYFNTFYQGKWIKENIQTGPLGGLYRSWLDGQTTFGGGDQLDIFGDPAKAAGGWCKPMREYDFLSEGDNVAFNLLLPTGLQAPEDANLGGWGGRRVQNSSVPDLWVSVDTEVGRNGSQVRGWTTGRWVDAAQNDFAARIHWTLTPQCKQGNHPPRVKVRGQGSIKACAGSSVHLSAVVNDPDGDRVAVKWWQYLEEGTYPGPVEIEWKNDTAVVKVPTDAQSGQTVSVIVQGTDDGTVPLTRYDRVLIEVV</sequence>
<dbReference type="GO" id="GO:0016799">
    <property type="term" value="F:hydrolase activity, hydrolyzing N-glycosyl compounds"/>
    <property type="evidence" value="ECO:0007669"/>
    <property type="project" value="InterPro"/>
</dbReference>
<dbReference type="InterPro" id="IPR048527">
    <property type="entry name" value="Sde182_C"/>
</dbReference>
<dbReference type="Gene3D" id="3.90.245.10">
    <property type="entry name" value="Ribonucleoside hydrolase-like"/>
    <property type="match status" value="1"/>
</dbReference>
<dbReference type="Proteomes" id="UP000801428">
    <property type="component" value="Unassembled WGS sequence"/>
</dbReference>
<evidence type="ECO:0000259" key="2">
    <source>
        <dbReference type="Pfam" id="PF21027"/>
    </source>
</evidence>
<evidence type="ECO:0008006" key="5">
    <source>
        <dbReference type="Google" id="ProtNLM"/>
    </source>
</evidence>
<comment type="caution">
    <text evidence="3">The sequence shown here is derived from an EMBL/GenBank/DDBJ whole genome shotgun (WGS) entry which is preliminary data.</text>
</comment>
<organism evidence="3 4">
    <name type="scientific">Curvularia kusanoi</name>
    <name type="common">Cochliobolus kusanoi</name>
    <dbReference type="NCBI Taxonomy" id="90978"/>
    <lineage>
        <taxon>Eukaryota</taxon>
        <taxon>Fungi</taxon>
        <taxon>Dikarya</taxon>
        <taxon>Ascomycota</taxon>
        <taxon>Pezizomycotina</taxon>
        <taxon>Dothideomycetes</taxon>
        <taxon>Pleosporomycetidae</taxon>
        <taxon>Pleosporales</taxon>
        <taxon>Pleosporineae</taxon>
        <taxon>Pleosporaceae</taxon>
        <taxon>Curvularia</taxon>
    </lineage>
</organism>
<dbReference type="InterPro" id="IPR013783">
    <property type="entry name" value="Ig-like_fold"/>
</dbReference>
<protein>
    <recommendedName>
        <fullName evidence="5">DUF1593-domain-containing protein</fullName>
    </recommendedName>
</protein>